<evidence type="ECO:0000256" key="1">
    <source>
        <dbReference type="SAM" id="MobiDB-lite"/>
    </source>
</evidence>
<dbReference type="Proteomes" id="UP001472677">
    <property type="component" value="Unassembled WGS sequence"/>
</dbReference>
<protein>
    <submittedName>
        <fullName evidence="2">Uncharacterized protein</fullName>
    </submittedName>
</protein>
<keyword evidence="3" id="KW-1185">Reference proteome</keyword>
<comment type="caution">
    <text evidence="2">The sequence shown here is derived from an EMBL/GenBank/DDBJ whole genome shotgun (WGS) entry which is preliminary data.</text>
</comment>
<sequence length="145" mass="15886">MVRAWIRVRVLNRITWSNFSQKGKPLFLFIFTISFSSNLRELSTGTLAHHRRSAAILRSAAGCHSGNCSGEPKPPFKSPVSLFSEDRFGTIEGGPKRSSQGLEPPLGSDTAIDAGPRTIPMNQDWPSTPLFLLCLSVTTTTPEEV</sequence>
<evidence type="ECO:0000313" key="3">
    <source>
        <dbReference type="Proteomes" id="UP001472677"/>
    </source>
</evidence>
<proteinExistence type="predicted"/>
<dbReference type="EMBL" id="JBBPBM010000054">
    <property type="protein sequence ID" value="KAK8518037.1"/>
    <property type="molecule type" value="Genomic_DNA"/>
</dbReference>
<organism evidence="2 3">
    <name type="scientific">Hibiscus sabdariffa</name>
    <name type="common">roselle</name>
    <dbReference type="NCBI Taxonomy" id="183260"/>
    <lineage>
        <taxon>Eukaryota</taxon>
        <taxon>Viridiplantae</taxon>
        <taxon>Streptophyta</taxon>
        <taxon>Embryophyta</taxon>
        <taxon>Tracheophyta</taxon>
        <taxon>Spermatophyta</taxon>
        <taxon>Magnoliopsida</taxon>
        <taxon>eudicotyledons</taxon>
        <taxon>Gunneridae</taxon>
        <taxon>Pentapetalae</taxon>
        <taxon>rosids</taxon>
        <taxon>malvids</taxon>
        <taxon>Malvales</taxon>
        <taxon>Malvaceae</taxon>
        <taxon>Malvoideae</taxon>
        <taxon>Hibiscus</taxon>
    </lineage>
</organism>
<feature type="region of interest" description="Disordered" evidence="1">
    <location>
        <begin position="86"/>
        <end position="115"/>
    </location>
</feature>
<evidence type="ECO:0000313" key="2">
    <source>
        <dbReference type="EMBL" id="KAK8518037.1"/>
    </source>
</evidence>
<gene>
    <name evidence="2" type="ORF">V6N12_033029</name>
</gene>
<accession>A0ABR2CF87</accession>
<reference evidence="2 3" key="1">
    <citation type="journal article" date="2024" name="G3 (Bethesda)">
        <title>Genome assembly of Hibiscus sabdariffa L. provides insights into metabolisms of medicinal natural products.</title>
        <authorList>
            <person name="Kim T."/>
        </authorList>
    </citation>
    <scope>NUCLEOTIDE SEQUENCE [LARGE SCALE GENOMIC DNA]</scope>
    <source>
        <strain evidence="2">TK-2024</strain>
        <tissue evidence="2">Old leaves</tissue>
    </source>
</reference>
<name>A0ABR2CF87_9ROSI</name>